<sequence>MGHTTAYFFIIVFALILLFVISFSMFIRRILINSSIRANNSNAIAKKLDKLIEQNEKIVSLLEKKD</sequence>
<proteinExistence type="predicted"/>
<dbReference type="Pfam" id="PF13314">
    <property type="entry name" value="DUF4083"/>
    <property type="match status" value="1"/>
</dbReference>
<dbReference type="RefSeq" id="WP_066413916.1">
    <property type="nucleotide sequence ID" value="NZ_CP018866.1"/>
</dbReference>
<keyword evidence="1" id="KW-0812">Transmembrane</keyword>
<evidence type="ECO:0000256" key="1">
    <source>
        <dbReference type="SAM" id="Phobius"/>
    </source>
</evidence>
<keyword evidence="1" id="KW-1133">Transmembrane helix</keyword>
<organism evidence="2 3">
    <name type="scientific">Sutcliffiella cohnii</name>
    <dbReference type="NCBI Taxonomy" id="33932"/>
    <lineage>
        <taxon>Bacteria</taxon>
        <taxon>Bacillati</taxon>
        <taxon>Bacillota</taxon>
        <taxon>Bacilli</taxon>
        <taxon>Bacillales</taxon>
        <taxon>Bacillaceae</taxon>
        <taxon>Sutcliffiella</taxon>
    </lineage>
</organism>
<dbReference type="Proteomes" id="UP000215224">
    <property type="component" value="Chromosome"/>
</dbReference>
<evidence type="ECO:0000313" key="3">
    <source>
        <dbReference type="Proteomes" id="UP000215224"/>
    </source>
</evidence>
<accession>A0A223KKL9</accession>
<evidence type="ECO:0008006" key="4">
    <source>
        <dbReference type="Google" id="ProtNLM"/>
    </source>
</evidence>
<keyword evidence="3" id="KW-1185">Reference proteome</keyword>
<gene>
    <name evidence="2" type="ORF">BC6307_01390</name>
</gene>
<dbReference type="InterPro" id="IPR025143">
    <property type="entry name" value="DUF4083"/>
</dbReference>
<name>A0A223KKL9_9BACI</name>
<dbReference type="AlphaFoldDB" id="A0A223KKL9"/>
<protein>
    <recommendedName>
        <fullName evidence="4">DUF4083 domain-containing protein</fullName>
    </recommendedName>
</protein>
<reference evidence="2 3" key="1">
    <citation type="submission" date="2016-12" db="EMBL/GenBank/DDBJ databases">
        <title>The whole genome sequencing and assembly of Bacillus cohnii DSM 6307T strain.</title>
        <authorList>
            <person name="Lee Y.-J."/>
            <person name="Yi H."/>
            <person name="Bahn Y.-S."/>
            <person name="Kim J.F."/>
            <person name="Lee D.-W."/>
        </authorList>
    </citation>
    <scope>NUCLEOTIDE SEQUENCE [LARGE SCALE GENOMIC DNA]</scope>
    <source>
        <strain evidence="2 3">DSM 6307</strain>
    </source>
</reference>
<evidence type="ECO:0000313" key="2">
    <source>
        <dbReference type="EMBL" id="AST90030.1"/>
    </source>
</evidence>
<dbReference type="EMBL" id="CP018866">
    <property type="protein sequence ID" value="AST90030.1"/>
    <property type="molecule type" value="Genomic_DNA"/>
</dbReference>
<feature type="transmembrane region" description="Helical" evidence="1">
    <location>
        <begin position="6"/>
        <end position="27"/>
    </location>
</feature>
<dbReference type="KEGG" id="bcoh:BC6307_01390"/>
<keyword evidence="1" id="KW-0472">Membrane</keyword>